<dbReference type="Proteomes" id="UP001259572">
    <property type="component" value="Unassembled WGS sequence"/>
</dbReference>
<feature type="transmembrane region" description="Helical" evidence="1">
    <location>
        <begin position="59"/>
        <end position="80"/>
    </location>
</feature>
<sequence length="88" mass="9707">MSPAMLFVLQWYGAIAAAIAAFVVSLDLGRRPTGWAFVLFVTSSVAFILYGFLDPRPEEAIASLNLVLLAINVFGVYRYLIRKKPVQA</sequence>
<keyword evidence="1" id="KW-0472">Membrane</keyword>
<comment type="caution">
    <text evidence="2">The sequence shown here is derived from an EMBL/GenBank/DDBJ whole genome shotgun (WGS) entry which is preliminary data.</text>
</comment>
<gene>
    <name evidence="2" type="ORF">RQX22_00530</name>
</gene>
<dbReference type="RefSeq" id="WP_315722662.1">
    <property type="nucleotide sequence ID" value="NZ_JAVUPU010000001.1"/>
</dbReference>
<feature type="transmembrane region" description="Helical" evidence="1">
    <location>
        <begin position="6"/>
        <end position="26"/>
    </location>
</feature>
<feature type="transmembrane region" description="Helical" evidence="1">
    <location>
        <begin position="33"/>
        <end position="53"/>
    </location>
</feature>
<proteinExistence type="predicted"/>
<evidence type="ECO:0000256" key="1">
    <source>
        <dbReference type="SAM" id="Phobius"/>
    </source>
</evidence>
<evidence type="ECO:0000313" key="2">
    <source>
        <dbReference type="EMBL" id="MDT9597436.1"/>
    </source>
</evidence>
<keyword evidence="3" id="KW-1185">Reference proteome</keyword>
<organism evidence="2 3">
    <name type="scientific">Sphingosinicella rhizophila</name>
    <dbReference type="NCBI Taxonomy" id="3050082"/>
    <lineage>
        <taxon>Bacteria</taxon>
        <taxon>Pseudomonadati</taxon>
        <taxon>Pseudomonadota</taxon>
        <taxon>Alphaproteobacteria</taxon>
        <taxon>Sphingomonadales</taxon>
        <taxon>Sphingosinicellaceae</taxon>
        <taxon>Sphingosinicella</taxon>
    </lineage>
</organism>
<accession>A0ABU3Q1Z1</accession>
<evidence type="ECO:0000313" key="3">
    <source>
        <dbReference type="Proteomes" id="UP001259572"/>
    </source>
</evidence>
<protein>
    <submittedName>
        <fullName evidence="2">Uncharacterized protein</fullName>
    </submittedName>
</protein>
<name>A0ABU3Q1Z1_9SPHN</name>
<keyword evidence="1" id="KW-1133">Transmembrane helix</keyword>
<reference evidence="2 3" key="1">
    <citation type="submission" date="2023-05" db="EMBL/GenBank/DDBJ databases">
        <authorList>
            <person name="Guo Y."/>
        </authorList>
    </citation>
    <scope>NUCLEOTIDE SEQUENCE [LARGE SCALE GENOMIC DNA]</scope>
    <source>
        <strain evidence="2 3">GR2756</strain>
    </source>
</reference>
<dbReference type="EMBL" id="JAVUPU010000001">
    <property type="protein sequence ID" value="MDT9597436.1"/>
    <property type="molecule type" value="Genomic_DNA"/>
</dbReference>
<keyword evidence="1" id="KW-0812">Transmembrane</keyword>